<dbReference type="AlphaFoldDB" id="A0A1I5MYN2"/>
<evidence type="ECO:0000313" key="1">
    <source>
        <dbReference type="EMBL" id="SFP14171.1"/>
    </source>
</evidence>
<dbReference type="Proteomes" id="UP000199306">
    <property type="component" value="Unassembled WGS sequence"/>
</dbReference>
<gene>
    <name evidence="1" type="ORF">SAMN04515674_101493</name>
</gene>
<dbReference type="STRING" id="1079859.SAMN04515674_101493"/>
<evidence type="ECO:0000313" key="2">
    <source>
        <dbReference type="Proteomes" id="UP000199306"/>
    </source>
</evidence>
<dbReference type="RefSeq" id="WP_092011530.1">
    <property type="nucleotide sequence ID" value="NZ_FOXH01000001.1"/>
</dbReference>
<accession>A0A1I5MYN2</accession>
<name>A0A1I5MYN2_9BACT</name>
<reference evidence="1 2" key="1">
    <citation type="submission" date="2016-10" db="EMBL/GenBank/DDBJ databases">
        <authorList>
            <person name="de Groot N.N."/>
        </authorList>
    </citation>
    <scope>NUCLEOTIDE SEQUENCE [LARGE SCALE GENOMIC DNA]</scope>
    <source>
        <strain evidence="2">E92,LMG 26720,CCM 7988</strain>
    </source>
</reference>
<proteinExistence type="predicted"/>
<keyword evidence="2" id="KW-1185">Reference proteome</keyword>
<dbReference type="OrthoDB" id="677191at2"/>
<sequence length="279" mass="32219">MVNESTIQNLKRLQYLSEDQLAKLERTAIAHKRYSNIRFNIVFVDKKEVVVEVSQGRSLSENYADAEGLVRLTKEMIDNSMLSGRALRVGTKIYIKTDSDIVTTSWIKNKMSKVGMRAVDVEQYMSIDKSTLSLYLNGRRELTRKVKSDFFHRLRALILDDVYIGKEGSVYSVYRNGNSLQLSFLFNDRTGFVWFEMNEDEIRHFKVSDNVVLQHGKYNPDKQKVSYSFKKGDAIYKGDLGTHGEIFNPTRYTDAGTHLDLQMLNPNFEPDESFDYGNN</sequence>
<organism evidence="1 2">
    <name type="scientific">Pseudarcicella hirudinis</name>
    <dbReference type="NCBI Taxonomy" id="1079859"/>
    <lineage>
        <taxon>Bacteria</taxon>
        <taxon>Pseudomonadati</taxon>
        <taxon>Bacteroidota</taxon>
        <taxon>Cytophagia</taxon>
        <taxon>Cytophagales</taxon>
        <taxon>Flectobacillaceae</taxon>
        <taxon>Pseudarcicella</taxon>
    </lineage>
</organism>
<dbReference type="EMBL" id="FOXH01000001">
    <property type="protein sequence ID" value="SFP14171.1"/>
    <property type="molecule type" value="Genomic_DNA"/>
</dbReference>
<protein>
    <submittedName>
        <fullName evidence="1">Uncharacterized protein</fullName>
    </submittedName>
</protein>